<feature type="domain" description="Reverse transcriptase Ty1/copia-type" evidence="3">
    <location>
        <begin position="732"/>
        <end position="821"/>
    </location>
</feature>
<dbReference type="PANTHER" id="PTHR11439">
    <property type="entry name" value="GAG-POL-RELATED RETROTRANSPOSON"/>
    <property type="match status" value="1"/>
</dbReference>
<feature type="region of interest" description="Disordered" evidence="2">
    <location>
        <begin position="1493"/>
        <end position="1558"/>
    </location>
</feature>
<reference evidence="4" key="1">
    <citation type="journal article" date="2019" name="Sci. Rep.">
        <title>Draft genome of Tanacetum cinerariifolium, the natural source of mosquito coil.</title>
        <authorList>
            <person name="Yamashiro T."/>
            <person name="Shiraishi A."/>
            <person name="Satake H."/>
            <person name="Nakayama K."/>
        </authorList>
    </citation>
    <scope>NUCLEOTIDE SEQUENCE</scope>
</reference>
<evidence type="ECO:0000256" key="2">
    <source>
        <dbReference type="SAM" id="MobiDB-lite"/>
    </source>
</evidence>
<feature type="region of interest" description="Disordered" evidence="2">
    <location>
        <begin position="1209"/>
        <end position="1246"/>
    </location>
</feature>
<gene>
    <name evidence="4" type="ORF">Tci_003346</name>
</gene>
<protein>
    <submittedName>
        <fullName evidence="4">Retrovirus-related Pol polyprotein from transposon TNT 1-94</fullName>
    </submittedName>
</protein>
<feature type="compositionally biased region" description="Basic and acidic residues" evidence="2">
    <location>
        <begin position="1294"/>
        <end position="1307"/>
    </location>
</feature>
<evidence type="ECO:0000259" key="3">
    <source>
        <dbReference type="Pfam" id="PF07727"/>
    </source>
</evidence>
<feature type="compositionally biased region" description="Basic residues" evidence="2">
    <location>
        <begin position="1538"/>
        <end position="1550"/>
    </location>
</feature>
<dbReference type="PANTHER" id="PTHR11439:SF509">
    <property type="entry name" value="RNA-DIRECTED DNA POLYMERASE"/>
    <property type="match status" value="1"/>
</dbReference>
<dbReference type="EMBL" id="BKCJ010000244">
    <property type="protein sequence ID" value="GEU31368.1"/>
    <property type="molecule type" value="Genomic_DNA"/>
</dbReference>
<feature type="compositionally biased region" description="Acidic residues" evidence="2">
    <location>
        <begin position="1308"/>
        <end position="1324"/>
    </location>
</feature>
<accession>A0A6L2J2X1</accession>
<evidence type="ECO:0000256" key="1">
    <source>
        <dbReference type="SAM" id="Coils"/>
    </source>
</evidence>
<comment type="caution">
    <text evidence="4">The sequence shown here is derived from an EMBL/GenBank/DDBJ whole genome shotgun (WGS) entry which is preliminary data.</text>
</comment>
<keyword evidence="1" id="KW-0175">Coiled coil</keyword>
<feature type="region of interest" description="Disordered" evidence="2">
    <location>
        <begin position="342"/>
        <end position="368"/>
    </location>
</feature>
<sequence length="1693" mass="192592">MAIPKDHLAKFHKMTNAKEMWKVNKSRFGGNDESKKMQEYILKHIFEGFLYLTHKDYTKRTKPGVDTLSFDDLYNNLRVFESDVKGSTASSSSTQNVAFVSSDSPNSTNEVSTAYGVSTSFGHKSQKKGSLSYADDLMYSFFANQSSGPQLDHEDLKQVDEFDLEEMDLKWQVSMISTMLKKFYKKTGRELHFYAKEPVGFDKSKVERDAGNTGYKARDNGKRPAKQDEYKAMVTIDEEGVDWTGHAEDDTEDYALMAFNSSNLGSDTEMSAKDESGLRYESQIQEGVLSYENEVFERNYMPLKSNFGIDESKFTYGPKLSTTSESDANTIDLDSCKSSSSVETLDSVPKPVESKPTVVNKPKDHPHKTLQGKCIVDSECSRHMTGNKAYLVDYQDFNGGPIAFRGSKGQITVLLRVPKQNNMYSFNLENIVPSRGLACLIAKATVDESNKWHRRVLVTKPQNKTPYELLTGKFEGKSDEGFLVGHSLSSKAFRPITVDNTTNKTAGLKEANNIAGTQDSFDVGNSKMEAEYAQEHYEPVDLKDQAFLEEVEQLKRQEKEANDAAETLRKTFAQSIKDLLIQAGAARATSTNFVNAPSTPLNSASTLIKPKKISQALEDKSWVDAMPEVNKNDEKGVVVRNMVRLVTQVHRQEERIDYDEVFSHVARIEAIRIFLAFASYMGFIVYQMDVKSAFLYCKIDDEVYVSQPACFIDPKFPNKWIQKRTHRQVFIYKKDKKDIMPVQVYVDDIIFGSTKKSWCDEFEALMKSVFHMISIDELTFFFGLQVKQKEDGICISQDKYVAEILKKFDFLSVKIVSTPIKTKKPLVKDEEYANVDVHLYRSMIGSLMYLTASRPDIMRLISWQCKKQTIVATSTTELKVNATRPKLTAARVYVAEGTGFSREVTLLFDNMLVQAPKEVAEQSLPLPSNDPLPGGEDSLKLKELMDLCTNLSNKVLDLESEVIDIKTTYQERIEKLKGSVERLKEENRVLRELKNVQSIDDADEPIMEEEKSSKQGRKIVDIDADVEINLEKAQDEAYNLDLDHQEKVISMLDDKEPAEVEEMLKVVKVVKLMTEVVNTTRATKVSVPRRRNGVIIQDPEETTTTTTVQLKVQAKDKGKAILIEEPKSLKRQALIELDEEVAKKLEAEKPVTQDQARRNMILYLKNMAGFKMDYFKGMTYDEIRPIFQKYYKFNQAFLEEVNEGVKVPETKEREKKDVEVKSSKREGEGLDQESEKKQKMKEDTKELKKHFYNPLTSYKDPFKGIYNDDNQDDDDEQTNSNNDGDDFVYPKFSTHNDEDKEEERFDPMGDELDDEGENEVDDGNEQYRDVNINLEGLDIQMADAQKNNVLTTQETEDTHVIITSVNPEGQQQNVTVTTTAEPPLLSATTLPLLSTHIITHLQQTPVTSPANVPSSSLQDLPNFGSLFGESKTSHAIAANLSELELKKILIDKMERNKSIHKSAKQKNLHKALVKAYESNKLILDTYGDSVTIKRRRDDQDEDEEPSAGSNRGSKRRRVGKEPESTSAPKEKTSMSIKKSTKGSKSHHKSASKSALAEEPMHIAKDLEEPTHQEFITGFTEDQPIEDTSYHPDWESARDVYSKRIIIAITELQVVEWHNYKHLDWITVCRDDDKLYKFKEGDFNRLRIQDIEDLLLLLVQGKLTNLTVEERLAFNVSLRMLTRSIIIQKNVEDL</sequence>
<feature type="coiled-coil region" evidence="1">
    <location>
        <begin position="941"/>
        <end position="996"/>
    </location>
</feature>
<organism evidence="4">
    <name type="scientific">Tanacetum cinerariifolium</name>
    <name type="common">Dalmatian daisy</name>
    <name type="synonym">Chrysanthemum cinerariifolium</name>
    <dbReference type="NCBI Taxonomy" id="118510"/>
    <lineage>
        <taxon>Eukaryota</taxon>
        <taxon>Viridiplantae</taxon>
        <taxon>Streptophyta</taxon>
        <taxon>Embryophyta</taxon>
        <taxon>Tracheophyta</taxon>
        <taxon>Spermatophyta</taxon>
        <taxon>Magnoliopsida</taxon>
        <taxon>eudicotyledons</taxon>
        <taxon>Gunneridae</taxon>
        <taxon>Pentapetalae</taxon>
        <taxon>asterids</taxon>
        <taxon>campanulids</taxon>
        <taxon>Asterales</taxon>
        <taxon>Asteraceae</taxon>
        <taxon>Asteroideae</taxon>
        <taxon>Anthemideae</taxon>
        <taxon>Anthemidinae</taxon>
        <taxon>Tanacetum</taxon>
    </lineage>
</organism>
<name>A0A6L2J2X1_TANCI</name>
<evidence type="ECO:0000313" key="4">
    <source>
        <dbReference type="EMBL" id="GEU31368.1"/>
    </source>
</evidence>
<feature type="domain" description="Reverse transcriptase Ty1/copia-type" evidence="3">
    <location>
        <begin position="630"/>
        <end position="720"/>
    </location>
</feature>
<feature type="compositionally biased region" description="Basic and acidic residues" evidence="2">
    <location>
        <begin position="1519"/>
        <end position="1532"/>
    </location>
</feature>
<feature type="region of interest" description="Disordered" evidence="2">
    <location>
        <begin position="1260"/>
        <end position="1324"/>
    </location>
</feature>
<proteinExistence type="predicted"/>
<dbReference type="Pfam" id="PF07727">
    <property type="entry name" value="RVT_2"/>
    <property type="match status" value="2"/>
</dbReference>
<dbReference type="InterPro" id="IPR013103">
    <property type="entry name" value="RVT_2"/>
</dbReference>